<evidence type="ECO:0000313" key="3">
    <source>
        <dbReference type="Proteomes" id="UP000593564"/>
    </source>
</evidence>
<keyword evidence="3" id="KW-1185">Reference proteome</keyword>
<organism evidence="2 3">
    <name type="scientific">Camellia sinensis</name>
    <name type="common">Tea plant</name>
    <name type="synonym">Thea sinensis</name>
    <dbReference type="NCBI Taxonomy" id="4442"/>
    <lineage>
        <taxon>Eukaryota</taxon>
        <taxon>Viridiplantae</taxon>
        <taxon>Streptophyta</taxon>
        <taxon>Embryophyta</taxon>
        <taxon>Tracheophyta</taxon>
        <taxon>Spermatophyta</taxon>
        <taxon>Magnoliopsida</taxon>
        <taxon>eudicotyledons</taxon>
        <taxon>Gunneridae</taxon>
        <taxon>Pentapetalae</taxon>
        <taxon>asterids</taxon>
        <taxon>Ericales</taxon>
        <taxon>Theaceae</taxon>
        <taxon>Camellia</taxon>
    </lineage>
</organism>
<sequence>MACLSMEGFVGNGALKRVLPKLIEEGWDDVPTLKLMKPEDMDAINMTQQQKDALEMRSYLHECALIQYGDKLESSGKCLSKLLGLSTDEISSQFGMKRGHIARFMEKRTANSSAPDPLQQPPHGVALGETDEDVPLDGPQGAPQVLKGKKLWTKYALTKTTAQACTATGRAPVRGVGSSPRFNFLDKIRLNFFKFLQENFEILMKIIQNLHQSFKFKICTSFPNQYCSGRDFPALA</sequence>
<evidence type="ECO:0000256" key="1">
    <source>
        <dbReference type="SAM" id="MobiDB-lite"/>
    </source>
</evidence>
<proteinExistence type="predicted"/>
<reference evidence="2 3" key="2">
    <citation type="submission" date="2020-07" db="EMBL/GenBank/DDBJ databases">
        <title>Genome assembly of wild tea tree DASZ reveals pedigree and selection history of tea varieties.</title>
        <authorList>
            <person name="Zhang W."/>
        </authorList>
    </citation>
    <scope>NUCLEOTIDE SEQUENCE [LARGE SCALE GENOMIC DNA]</scope>
    <source>
        <strain evidence="3">cv. G240</strain>
        <tissue evidence="2">Leaf</tissue>
    </source>
</reference>
<dbReference type="EMBL" id="JACBKZ010000011">
    <property type="protein sequence ID" value="KAF5939413.1"/>
    <property type="molecule type" value="Genomic_DNA"/>
</dbReference>
<comment type="caution">
    <text evidence="2">The sequence shown here is derived from an EMBL/GenBank/DDBJ whole genome shotgun (WGS) entry which is preliminary data.</text>
</comment>
<evidence type="ECO:0000313" key="2">
    <source>
        <dbReference type="EMBL" id="KAF5939413.1"/>
    </source>
</evidence>
<accession>A0A7J7GF74</accession>
<name>A0A7J7GF74_CAMSI</name>
<feature type="region of interest" description="Disordered" evidence="1">
    <location>
        <begin position="109"/>
        <end position="131"/>
    </location>
</feature>
<reference evidence="3" key="1">
    <citation type="journal article" date="2020" name="Nat. Commun.">
        <title>Genome assembly of wild tea tree DASZ reveals pedigree and selection history of tea varieties.</title>
        <authorList>
            <person name="Zhang W."/>
            <person name="Zhang Y."/>
            <person name="Qiu H."/>
            <person name="Guo Y."/>
            <person name="Wan H."/>
            <person name="Zhang X."/>
            <person name="Scossa F."/>
            <person name="Alseekh S."/>
            <person name="Zhang Q."/>
            <person name="Wang P."/>
            <person name="Xu L."/>
            <person name="Schmidt M.H."/>
            <person name="Jia X."/>
            <person name="Li D."/>
            <person name="Zhu A."/>
            <person name="Guo F."/>
            <person name="Chen W."/>
            <person name="Ni D."/>
            <person name="Usadel B."/>
            <person name="Fernie A.R."/>
            <person name="Wen W."/>
        </authorList>
    </citation>
    <scope>NUCLEOTIDE SEQUENCE [LARGE SCALE GENOMIC DNA]</scope>
    <source>
        <strain evidence="3">cv. G240</strain>
    </source>
</reference>
<dbReference type="AlphaFoldDB" id="A0A7J7GF74"/>
<gene>
    <name evidence="2" type="ORF">HYC85_023672</name>
</gene>
<dbReference type="Proteomes" id="UP000593564">
    <property type="component" value="Unassembled WGS sequence"/>
</dbReference>
<protein>
    <submittedName>
        <fullName evidence="2">Uncharacterized protein</fullName>
    </submittedName>
</protein>